<evidence type="ECO:0000256" key="1">
    <source>
        <dbReference type="SAM" id="MobiDB-lite"/>
    </source>
</evidence>
<evidence type="ECO:0000313" key="3">
    <source>
        <dbReference type="Proteomes" id="UP001295423"/>
    </source>
</evidence>
<proteinExistence type="predicted"/>
<feature type="compositionally biased region" description="Low complexity" evidence="1">
    <location>
        <begin position="144"/>
        <end position="161"/>
    </location>
</feature>
<reference evidence="2" key="1">
    <citation type="submission" date="2023-08" db="EMBL/GenBank/DDBJ databases">
        <authorList>
            <person name="Audoor S."/>
            <person name="Bilcke G."/>
        </authorList>
    </citation>
    <scope>NUCLEOTIDE SEQUENCE</scope>
</reference>
<organism evidence="2 3">
    <name type="scientific">Cylindrotheca closterium</name>
    <dbReference type="NCBI Taxonomy" id="2856"/>
    <lineage>
        <taxon>Eukaryota</taxon>
        <taxon>Sar</taxon>
        <taxon>Stramenopiles</taxon>
        <taxon>Ochrophyta</taxon>
        <taxon>Bacillariophyta</taxon>
        <taxon>Bacillariophyceae</taxon>
        <taxon>Bacillariophycidae</taxon>
        <taxon>Bacillariales</taxon>
        <taxon>Bacillariaceae</taxon>
        <taxon>Cylindrotheca</taxon>
    </lineage>
</organism>
<feature type="compositionally biased region" description="Basic and acidic residues" evidence="1">
    <location>
        <begin position="165"/>
        <end position="181"/>
    </location>
</feature>
<dbReference type="AlphaFoldDB" id="A0AAD2PXX8"/>
<name>A0AAD2PXX8_9STRA</name>
<comment type="caution">
    <text evidence="2">The sequence shown here is derived from an EMBL/GenBank/DDBJ whole genome shotgun (WGS) entry which is preliminary data.</text>
</comment>
<accession>A0AAD2PXX8</accession>
<keyword evidence="3" id="KW-1185">Reference proteome</keyword>
<evidence type="ECO:0000313" key="2">
    <source>
        <dbReference type="EMBL" id="CAJ1968797.1"/>
    </source>
</evidence>
<sequence length="475" mass="52434">MAPAGNKEMSHAVWCPDSVCLRLGGNYKGTTWQPCSTGGQWNGIIGKLINTHDTTSKTCTSLAPLFPIQGMLTKVFIPKYCKQGKGKSLLQFLHAIQCTPAVKKPPSDKPEQPAKQDANSPDAPLLPPAGAPASQEPTPTNQRVTAPPTTVQPTLLTPSTKRSSRKESKKSQSKKPIEKPTETSPTPPKPPSPESTSPTPQSATNPPTKSSARAKLSASEQATITEAFNRSAWLAAMDAELNQGPAGLFQLILPGPIDGFYVFVVRQKFASLAQEVLKKTWLPSLSCTLSYGRTYRKKKTINEKHQIDQNFANGLCSLSTRVYIEIAEVFINSTAFHCFTMGKYTSLKVVSTTANKAGGSTFKSVSVAKKSRKKRLENPSAVDLRQPKDCWDMTKYEFLRSKYKVFDTYDRTLIVMLGFDANLPDNLYPHEKGKTLYKWNIDVVYNINGPSAAQEAHFILFWRETHLLKSHIDLK</sequence>
<feature type="compositionally biased region" description="Basic and acidic residues" evidence="1">
    <location>
        <begin position="105"/>
        <end position="114"/>
    </location>
</feature>
<dbReference type="EMBL" id="CAKOGP040002405">
    <property type="protein sequence ID" value="CAJ1968797.1"/>
    <property type="molecule type" value="Genomic_DNA"/>
</dbReference>
<dbReference type="Proteomes" id="UP001295423">
    <property type="component" value="Unassembled WGS sequence"/>
</dbReference>
<feature type="compositionally biased region" description="Polar residues" evidence="1">
    <location>
        <begin position="201"/>
        <end position="211"/>
    </location>
</feature>
<feature type="region of interest" description="Disordered" evidence="1">
    <location>
        <begin position="101"/>
        <end position="218"/>
    </location>
</feature>
<gene>
    <name evidence="2" type="ORF">CYCCA115_LOCUS23406</name>
</gene>
<protein>
    <submittedName>
        <fullName evidence="2">Uncharacterized protein</fullName>
    </submittedName>
</protein>